<accession>A0ABU1UL01</accession>
<dbReference type="PROSITE" id="PS50206">
    <property type="entry name" value="RHODANESE_3"/>
    <property type="match status" value="1"/>
</dbReference>
<comment type="caution">
    <text evidence="2">The sequence shown here is derived from an EMBL/GenBank/DDBJ whole genome shotgun (WGS) entry which is preliminary data.</text>
</comment>
<evidence type="ECO:0000313" key="2">
    <source>
        <dbReference type="EMBL" id="MDR7085854.1"/>
    </source>
</evidence>
<name>A0ABU1UL01_9ACTN</name>
<sequence length="140" mass="14788">MTYASVDELLEASRASIERLEPHEASERVASGALIVDIRPEWQRESDGEIPGSVVVERNHLEWRLHPESGASLPFAQAGQEWIVVCTEGYTSSLAASALTSLGLPASDIAGGIHAWRDAGLPVVAGPTAVEHVVAAPTSP</sequence>
<proteinExistence type="predicted"/>
<dbReference type="PANTHER" id="PTHR44086">
    <property type="entry name" value="THIOSULFATE SULFURTRANSFERASE RDL2, MITOCHONDRIAL-RELATED"/>
    <property type="match status" value="1"/>
</dbReference>
<evidence type="ECO:0000259" key="1">
    <source>
        <dbReference type="PROSITE" id="PS50206"/>
    </source>
</evidence>
<keyword evidence="3" id="KW-1185">Reference proteome</keyword>
<feature type="domain" description="Rhodanese" evidence="1">
    <location>
        <begin position="29"/>
        <end position="125"/>
    </location>
</feature>
<gene>
    <name evidence="2" type="ORF">J2X11_000693</name>
</gene>
<organism evidence="2 3">
    <name type="scientific">Aeromicrobium panaciterrae</name>
    <dbReference type="NCBI Taxonomy" id="363861"/>
    <lineage>
        <taxon>Bacteria</taxon>
        <taxon>Bacillati</taxon>
        <taxon>Actinomycetota</taxon>
        <taxon>Actinomycetes</taxon>
        <taxon>Propionibacteriales</taxon>
        <taxon>Nocardioidaceae</taxon>
        <taxon>Aeromicrobium</taxon>
    </lineage>
</organism>
<dbReference type="Pfam" id="PF00581">
    <property type="entry name" value="Rhodanese"/>
    <property type="match status" value="1"/>
</dbReference>
<dbReference type="Proteomes" id="UP001257739">
    <property type="component" value="Unassembled WGS sequence"/>
</dbReference>
<dbReference type="SUPFAM" id="SSF52821">
    <property type="entry name" value="Rhodanese/Cell cycle control phosphatase"/>
    <property type="match status" value="1"/>
</dbReference>
<protein>
    <submittedName>
        <fullName evidence="2">Rhodanese-related sulfurtransferase</fullName>
    </submittedName>
</protein>
<dbReference type="RefSeq" id="WP_309966812.1">
    <property type="nucleotide sequence ID" value="NZ_JAVDWH010000001.1"/>
</dbReference>
<dbReference type="InterPro" id="IPR001763">
    <property type="entry name" value="Rhodanese-like_dom"/>
</dbReference>
<dbReference type="PANTHER" id="PTHR44086:SF10">
    <property type="entry name" value="THIOSULFATE SULFURTRANSFERASE_RHODANESE-LIKE DOMAIN-CONTAINING PROTEIN 3"/>
    <property type="match status" value="1"/>
</dbReference>
<dbReference type="EMBL" id="JAVDWH010000001">
    <property type="protein sequence ID" value="MDR7085854.1"/>
    <property type="molecule type" value="Genomic_DNA"/>
</dbReference>
<evidence type="ECO:0000313" key="3">
    <source>
        <dbReference type="Proteomes" id="UP001257739"/>
    </source>
</evidence>
<dbReference type="Gene3D" id="3.40.250.10">
    <property type="entry name" value="Rhodanese-like domain"/>
    <property type="match status" value="1"/>
</dbReference>
<dbReference type="InterPro" id="IPR036873">
    <property type="entry name" value="Rhodanese-like_dom_sf"/>
</dbReference>
<reference evidence="2 3" key="1">
    <citation type="submission" date="2023-07" db="EMBL/GenBank/DDBJ databases">
        <title>Sorghum-associated microbial communities from plants grown in Nebraska, USA.</title>
        <authorList>
            <person name="Schachtman D."/>
        </authorList>
    </citation>
    <scope>NUCLEOTIDE SEQUENCE [LARGE SCALE GENOMIC DNA]</scope>
    <source>
        <strain evidence="2 3">BE248</strain>
    </source>
</reference>
<dbReference type="SMART" id="SM00450">
    <property type="entry name" value="RHOD"/>
    <property type="match status" value="1"/>
</dbReference>